<reference evidence="6 7" key="1">
    <citation type="submission" date="2018-08" db="EMBL/GenBank/DDBJ databases">
        <title>Altererythrobacter sp.Ery1 and Ery12, the genome sequencing of novel strains in genus Alterythrobacter.</title>
        <authorList>
            <person name="Cheng H."/>
            <person name="Wu Y.-H."/>
            <person name="Fang C."/>
            <person name="Xu X.-W."/>
        </authorList>
    </citation>
    <scope>NUCLEOTIDE SEQUENCE [LARGE SCALE GENOMIC DNA]</scope>
    <source>
        <strain evidence="6 7">Ery1</strain>
    </source>
</reference>
<keyword evidence="1" id="KW-0805">Transcription regulation</keyword>
<gene>
    <name evidence="6" type="ORF">D2V04_15345</name>
</gene>
<evidence type="ECO:0000259" key="5">
    <source>
        <dbReference type="PROSITE" id="PS01124"/>
    </source>
</evidence>
<feature type="region of interest" description="Disordered" evidence="4">
    <location>
        <begin position="216"/>
        <end position="236"/>
    </location>
</feature>
<dbReference type="OrthoDB" id="323290at2"/>
<evidence type="ECO:0000256" key="2">
    <source>
        <dbReference type="ARBA" id="ARBA00023125"/>
    </source>
</evidence>
<feature type="domain" description="HTH araC/xylS-type" evidence="5">
    <location>
        <begin position="119"/>
        <end position="219"/>
    </location>
</feature>
<evidence type="ECO:0000256" key="1">
    <source>
        <dbReference type="ARBA" id="ARBA00023015"/>
    </source>
</evidence>
<evidence type="ECO:0000256" key="3">
    <source>
        <dbReference type="ARBA" id="ARBA00023163"/>
    </source>
</evidence>
<evidence type="ECO:0000256" key="4">
    <source>
        <dbReference type="SAM" id="MobiDB-lite"/>
    </source>
</evidence>
<evidence type="ECO:0000313" key="7">
    <source>
        <dbReference type="Proteomes" id="UP000285092"/>
    </source>
</evidence>
<dbReference type="InterPro" id="IPR011051">
    <property type="entry name" value="RmlC_Cupin_sf"/>
</dbReference>
<dbReference type="InterPro" id="IPR018060">
    <property type="entry name" value="HTH_AraC"/>
</dbReference>
<dbReference type="SMART" id="SM00342">
    <property type="entry name" value="HTH_ARAC"/>
    <property type="match status" value="1"/>
</dbReference>
<protein>
    <submittedName>
        <fullName evidence="6">AraC family transcriptional regulator</fullName>
    </submittedName>
</protein>
<dbReference type="GO" id="GO:0003700">
    <property type="term" value="F:DNA-binding transcription factor activity"/>
    <property type="evidence" value="ECO:0007669"/>
    <property type="project" value="InterPro"/>
</dbReference>
<comment type="caution">
    <text evidence="6">The sequence shown here is derived from an EMBL/GenBank/DDBJ whole genome shotgun (WGS) entry which is preliminary data.</text>
</comment>
<dbReference type="Pfam" id="PF12833">
    <property type="entry name" value="HTH_18"/>
    <property type="match status" value="1"/>
</dbReference>
<dbReference type="SUPFAM" id="SSF46689">
    <property type="entry name" value="Homeodomain-like"/>
    <property type="match status" value="1"/>
</dbReference>
<keyword evidence="2" id="KW-0238">DNA-binding</keyword>
<proteinExistence type="predicted"/>
<dbReference type="Gene3D" id="1.10.10.60">
    <property type="entry name" value="Homeodomain-like"/>
    <property type="match status" value="1"/>
</dbReference>
<dbReference type="PANTHER" id="PTHR46796:SF15">
    <property type="entry name" value="BLL1074 PROTEIN"/>
    <property type="match status" value="1"/>
</dbReference>
<keyword evidence="3" id="KW-0804">Transcription</keyword>
<dbReference type="EMBL" id="QXFK01000019">
    <property type="protein sequence ID" value="RIV75661.1"/>
    <property type="molecule type" value="Genomic_DNA"/>
</dbReference>
<dbReference type="InterPro" id="IPR050204">
    <property type="entry name" value="AraC_XylS_family_regulators"/>
</dbReference>
<dbReference type="GO" id="GO:0043565">
    <property type="term" value="F:sequence-specific DNA binding"/>
    <property type="evidence" value="ECO:0007669"/>
    <property type="project" value="InterPro"/>
</dbReference>
<sequence>MLLYQPSRLQSSVIARHRHARPYATVVLSGRYEEAGDAGRFKVEPGDVLLHRPFSAHLDRISGEVATVLDLPLPLYASFWPAKGRIADPDELVRLSQTDRRSAVEYTLKEFRAVCDDGEDIPDLLAKALAGVEAPAIGGWAEAAGRTREHVSRAFSAVYGVSPARYRSEARARNAWQMIVAGNASLAAVAADAGFADQAHMARAIRSFTGTTPTAWRKWAQRSSSRQEPTGEIAVS</sequence>
<dbReference type="Proteomes" id="UP000285092">
    <property type="component" value="Unassembled WGS sequence"/>
</dbReference>
<dbReference type="SUPFAM" id="SSF51182">
    <property type="entry name" value="RmlC-like cupins"/>
    <property type="match status" value="1"/>
</dbReference>
<organism evidence="6 7">
    <name type="scientific">Pelagerythrobacter aerophilus</name>
    <dbReference type="NCBI Taxonomy" id="2306995"/>
    <lineage>
        <taxon>Bacteria</taxon>
        <taxon>Pseudomonadati</taxon>
        <taxon>Pseudomonadota</taxon>
        <taxon>Alphaproteobacteria</taxon>
        <taxon>Sphingomonadales</taxon>
        <taxon>Erythrobacteraceae</taxon>
        <taxon>Pelagerythrobacter</taxon>
    </lineage>
</organism>
<dbReference type="RefSeq" id="WP_119514587.1">
    <property type="nucleotide sequence ID" value="NZ_QXFK01000019.1"/>
</dbReference>
<dbReference type="PANTHER" id="PTHR46796">
    <property type="entry name" value="HTH-TYPE TRANSCRIPTIONAL ACTIVATOR RHAS-RELATED"/>
    <property type="match status" value="1"/>
</dbReference>
<keyword evidence="7" id="KW-1185">Reference proteome</keyword>
<dbReference type="PROSITE" id="PS01124">
    <property type="entry name" value="HTH_ARAC_FAMILY_2"/>
    <property type="match status" value="1"/>
</dbReference>
<name>A0A418ND07_9SPHN</name>
<evidence type="ECO:0000313" key="6">
    <source>
        <dbReference type="EMBL" id="RIV75661.1"/>
    </source>
</evidence>
<dbReference type="InterPro" id="IPR009057">
    <property type="entry name" value="Homeodomain-like_sf"/>
</dbReference>
<dbReference type="AlphaFoldDB" id="A0A418ND07"/>
<accession>A0A418ND07</accession>